<evidence type="ECO:0000256" key="4">
    <source>
        <dbReference type="ARBA" id="ARBA00023136"/>
    </source>
</evidence>
<dbReference type="EMBL" id="JBHRXX010000002">
    <property type="protein sequence ID" value="MFC3682723.1"/>
    <property type="molecule type" value="Genomic_DNA"/>
</dbReference>
<keyword evidence="2 5" id="KW-0812">Transmembrane</keyword>
<keyword evidence="3 5" id="KW-1133">Transmembrane helix</keyword>
<feature type="transmembrane region" description="Helical" evidence="5">
    <location>
        <begin position="170"/>
        <end position="194"/>
    </location>
</feature>
<keyword evidence="8" id="KW-1185">Reference proteome</keyword>
<keyword evidence="4 5" id="KW-0472">Membrane</keyword>
<comment type="subcellular location">
    <subcellularLocation>
        <location evidence="1">Membrane</location>
        <topology evidence="1">Multi-pass membrane protein</topology>
    </subcellularLocation>
</comment>
<dbReference type="Pfam" id="PF07298">
    <property type="entry name" value="NnrU"/>
    <property type="match status" value="1"/>
</dbReference>
<accession>A0ABV7W378</accession>
<dbReference type="InterPro" id="IPR009915">
    <property type="entry name" value="NnrU_dom"/>
</dbReference>
<protein>
    <submittedName>
        <fullName evidence="7">NnrU family protein</fullName>
    </submittedName>
</protein>
<reference evidence="8" key="1">
    <citation type="journal article" date="2019" name="Int. J. Syst. Evol. Microbiol.">
        <title>The Global Catalogue of Microorganisms (GCM) 10K type strain sequencing project: providing services to taxonomists for standard genome sequencing and annotation.</title>
        <authorList>
            <consortium name="The Broad Institute Genomics Platform"/>
            <consortium name="The Broad Institute Genome Sequencing Center for Infectious Disease"/>
            <person name="Wu L."/>
            <person name="Ma J."/>
        </authorList>
    </citation>
    <scope>NUCLEOTIDE SEQUENCE [LARGE SCALE GENOMIC DNA]</scope>
    <source>
        <strain evidence="8">KCTC 42501</strain>
    </source>
</reference>
<feature type="domain" description="NnrU" evidence="6">
    <location>
        <begin position="3"/>
        <end position="196"/>
    </location>
</feature>
<evidence type="ECO:0000259" key="6">
    <source>
        <dbReference type="Pfam" id="PF07298"/>
    </source>
</evidence>
<dbReference type="RefSeq" id="WP_382171076.1">
    <property type="nucleotide sequence ID" value="NZ_JBHRXX010000002.1"/>
</dbReference>
<evidence type="ECO:0000256" key="1">
    <source>
        <dbReference type="ARBA" id="ARBA00004141"/>
    </source>
</evidence>
<feature type="transmembrane region" description="Helical" evidence="5">
    <location>
        <begin position="71"/>
        <end position="93"/>
    </location>
</feature>
<name>A0ABV7W378_9BURK</name>
<gene>
    <name evidence="7" type="ORF">ACFOPI_03900</name>
</gene>
<feature type="transmembrane region" description="Helical" evidence="5">
    <location>
        <begin position="40"/>
        <end position="59"/>
    </location>
</feature>
<evidence type="ECO:0000256" key="2">
    <source>
        <dbReference type="ARBA" id="ARBA00022692"/>
    </source>
</evidence>
<organism evidence="7 8">
    <name type="scientific">Hydrogenophaga luteola</name>
    <dbReference type="NCBI Taxonomy" id="1591122"/>
    <lineage>
        <taxon>Bacteria</taxon>
        <taxon>Pseudomonadati</taxon>
        <taxon>Pseudomonadota</taxon>
        <taxon>Betaproteobacteria</taxon>
        <taxon>Burkholderiales</taxon>
        <taxon>Comamonadaceae</taxon>
        <taxon>Hydrogenophaga</taxon>
    </lineage>
</organism>
<comment type="caution">
    <text evidence="7">The sequence shown here is derived from an EMBL/GenBank/DDBJ whole genome shotgun (WGS) entry which is preliminary data.</text>
</comment>
<dbReference type="Proteomes" id="UP001595729">
    <property type="component" value="Unassembled WGS sequence"/>
</dbReference>
<evidence type="ECO:0000313" key="7">
    <source>
        <dbReference type="EMBL" id="MFC3682723.1"/>
    </source>
</evidence>
<proteinExistence type="predicted"/>
<sequence>MLVLILGLLLFLGVHSVSIVAPVWCDRLVAQMGEGAWKGLYSLAAAVGLGLIVWGYGLARENPVLVYSMPGGMRHLAALVLLPVFVLLLAAYLPGRIQRATKHPMLLAVKLWALGHLLAQSVTGGSLADIMLFGGFLLWAAADRVSLKRRAQAGTLRTVPVLPASGANDLIAVVGGLALYGLTVMWAHAALFGVRPFGGGI</sequence>
<feature type="transmembrane region" description="Helical" evidence="5">
    <location>
        <begin position="113"/>
        <end position="140"/>
    </location>
</feature>
<evidence type="ECO:0000256" key="3">
    <source>
        <dbReference type="ARBA" id="ARBA00022989"/>
    </source>
</evidence>
<evidence type="ECO:0000313" key="8">
    <source>
        <dbReference type="Proteomes" id="UP001595729"/>
    </source>
</evidence>
<evidence type="ECO:0000256" key="5">
    <source>
        <dbReference type="SAM" id="Phobius"/>
    </source>
</evidence>